<dbReference type="OrthoDB" id="2410195at2759"/>
<keyword evidence="2" id="KW-0808">Transferase</keyword>
<feature type="compositionally biased region" description="Low complexity" evidence="4">
    <location>
        <begin position="256"/>
        <end position="265"/>
    </location>
</feature>
<feature type="region of interest" description="Disordered" evidence="4">
    <location>
        <begin position="256"/>
        <end position="278"/>
    </location>
</feature>
<dbReference type="PANTHER" id="PTHR43712:SF2">
    <property type="entry name" value="O-METHYLTRANSFERASE CICE"/>
    <property type="match status" value="1"/>
</dbReference>
<evidence type="ECO:0000313" key="6">
    <source>
        <dbReference type="EMBL" id="OBZ67731.1"/>
    </source>
</evidence>
<dbReference type="GO" id="GO:0032259">
    <property type="term" value="P:methylation"/>
    <property type="evidence" value="ECO:0007669"/>
    <property type="project" value="UniProtKB-KW"/>
</dbReference>
<organism evidence="6 7">
    <name type="scientific">Grifola frondosa</name>
    <name type="common">Maitake</name>
    <name type="synonym">Polyporus frondosus</name>
    <dbReference type="NCBI Taxonomy" id="5627"/>
    <lineage>
        <taxon>Eukaryota</taxon>
        <taxon>Fungi</taxon>
        <taxon>Dikarya</taxon>
        <taxon>Basidiomycota</taxon>
        <taxon>Agaricomycotina</taxon>
        <taxon>Agaricomycetes</taxon>
        <taxon>Polyporales</taxon>
        <taxon>Grifolaceae</taxon>
        <taxon>Grifola</taxon>
    </lineage>
</organism>
<comment type="caution">
    <text evidence="6">The sequence shown here is derived from an EMBL/GenBank/DDBJ whole genome shotgun (WGS) entry which is preliminary data.</text>
</comment>
<dbReference type="Proteomes" id="UP000092993">
    <property type="component" value="Unassembled WGS sequence"/>
</dbReference>
<dbReference type="AlphaFoldDB" id="A0A1C7LSB7"/>
<evidence type="ECO:0000256" key="4">
    <source>
        <dbReference type="SAM" id="MobiDB-lite"/>
    </source>
</evidence>
<dbReference type="SUPFAM" id="SSF53335">
    <property type="entry name" value="S-adenosyl-L-methionine-dependent methyltransferases"/>
    <property type="match status" value="1"/>
</dbReference>
<evidence type="ECO:0000313" key="7">
    <source>
        <dbReference type="Proteomes" id="UP000092993"/>
    </source>
</evidence>
<gene>
    <name evidence="6" type="ORF">A0H81_12112</name>
</gene>
<dbReference type="InterPro" id="IPR036388">
    <property type="entry name" value="WH-like_DNA-bd_sf"/>
</dbReference>
<keyword evidence="1" id="KW-0489">Methyltransferase</keyword>
<dbReference type="Pfam" id="PF00891">
    <property type="entry name" value="Methyltransf_2"/>
    <property type="match status" value="1"/>
</dbReference>
<keyword evidence="7" id="KW-1185">Reference proteome</keyword>
<dbReference type="Gene3D" id="1.10.10.10">
    <property type="entry name" value="Winged helix-like DNA-binding domain superfamily/Winged helix DNA-binding domain"/>
    <property type="match status" value="1"/>
</dbReference>
<evidence type="ECO:0000256" key="2">
    <source>
        <dbReference type="ARBA" id="ARBA00022679"/>
    </source>
</evidence>
<dbReference type="InterPro" id="IPR029063">
    <property type="entry name" value="SAM-dependent_MTases_sf"/>
</dbReference>
<dbReference type="OMA" id="TRGHAYE"/>
<dbReference type="STRING" id="5627.A0A1C7LSB7"/>
<dbReference type="GO" id="GO:0008171">
    <property type="term" value="F:O-methyltransferase activity"/>
    <property type="evidence" value="ECO:0007669"/>
    <property type="project" value="InterPro"/>
</dbReference>
<dbReference type="InterPro" id="IPR001077">
    <property type="entry name" value="COMT_C"/>
</dbReference>
<accession>A0A1C7LSB7</accession>
<dbReference type="Gene3D" id="3.40.50.150">
    <property type="entry name" value="Vaccinia Virus protein VP39"/>
    <property type="match status" value="1"/>
</dbReference>
<reference evidence="6 7" key="1">
    <citation type="submission" date="2016-03" db="EMBL/GenBank/DDBJ databases">
        <title>Whole genome sequencing of Grifola frondosa 9006-11.</title>
        <authorList>
            <person name="Min B."/>
            <person name="Park H."/>
            <person name="Kim J.-G."/>
            <person name="Cho H."/>
            <person name="Oh Y.-L."/>
            <person name="Kong W.-S."/>
            <person name="Choi I.-G."/>
        </authorList>
    </citation>
    <scope>NUCLEOTIDE SEQUENCE [LARGE SCALE GENOMIC DNA]</scope>
    <source>
        <strain evidence="6 7">9006-11</strain>
    </source>
</reference>
<protein>
    <recommendedName>
        <fullName evidence="5">O-methyltransferase C-terminal domain-containing protein</fullName>
    </recommendedName>
</protein>
<dbReference type="InterPro" id="IPR036390">
    <property type="entry name" value="WH_DNA-bd_sf"/>
</dbReference>
<dbReference type="PANTHER" id="PTHR43712">
    <property type="entry name" value="PUTATIVE (AFU_ORTHOLOGUE AFUA_4G14580)-RELATED"/>
    <property type="match status" value="1"/>
</dbReference>
<dbReference type="EMBL" id="LUGG01000023">
    <property type="protein sequence ID" value="OBZ67731.1"/>
    <property type="molecule type" value="Genomic_DNA"/>
</dbReference>
<keyword evidence="3" id="KW-0949">S-adenosyl-L-methionine</keyword>
<proteinExistence type="predicted"/>
<dbReference type="SUPFAM" id="SSF46785">
    <property type="entry name" value="Winged helix' DNA-binding domain"/>
    <property type="match status" value="1"/>
</dbReference>
<sequence>MNDAINAVRQELADAGLPPLSSTAVEPHPLDSPSYLPSPRLFEARRLALACIGQLKSLLQLPFQQVVEQTFGSYHSACIDVFVQTGIVDYMASMPNISAGTHVNEIGSHVDLDSRKLTTVLRYLSGHGWVRETAEAVFALNRQGLELVAGRNGWTYAVTPMEPTDRLPAGQQYKSVALSVARSAPRLLASYADGIQVVGECYALGVLADYPWNALPATQTLVDCGGGQGALTIALAKNWPSRKFIIQDVDDVVQRARAQRAGAGPRRARKRTHRDGGA</sequence>
<feature type="compositionally biased region" description="Basic residues" evidence="4">
    <location>
        <begin position="266"/>
        <end position="278"/>
    </location>
</feature>
<feature type="domain" description="O-methyltransferase C-terminal" evidence="5">
    <location>
        <begin position="183"/>
        <end position="259"/>
    </location>
</feature>
<evidence type="ECO:0000256" key="1">
    <source>
        <dbReference type="ARBA" id="ARBA00022603"/>
    </source>
</evidence>
<name>A0A1C7LSB7_GRIFR</name>
<evidence type="ECO:0000256" key="3">
    <source>
        <dbReference type="ARBA" id="ARBA00022691"/>
    </source>
</evidence>
<evidence type="ECO:0000259" key="5">
    <source>
        <dbReference type="Pfam" id="PF00891"/>
    </source>
</evidence>